<evidence type="ECO:0000256" key="4">
    <source>
        <dbReference type="ARBA" id="ARBA00022777"/>
    </source>
</evidence>
<dbReference type="SMART" id="SM00387">
    <property type="entry name" value="HATPase_c"/>
    <property type="match status" value="1"/>
</dbReference>
<dbReference type="InterPro" id="IPR004358">
    <property type="entry name" value="Sig_transdc_His_kin-like_C"/>
</dbReference>
<dbReference type="InterPro" id="IPR036890">
    <property type="entry name" value="HATPase_C_sf"/>
</dbReference>
<dbReference type="Pfam" id="PF02518">
    <property type="entry name" value="HATPase_c"/>
    <property type="match status" value="1"/>
</dbReference>
<keyword evidence="6" id="KW-0812">Transmembrane</keyword>
<dbReference type="SUPFAM" id="SSF55874">
    <property type="entry name" value="ATPase domain of HSP90 chaperone/DNA topoisomerase II/histidine kinase"/>
    <property type="match status" value="1"/>
</dbReference>
<name>A0A0V7ZLA7_9CYAN</name>
<keyword evidence="6" id="KW-0472">Membrane</keyword>
<dbReference type="Gene3D" id="1.10.287.130">
    <property type="match status" value="1"/>
</dbReference>
<evidence type="ECO:0000313" key="9">
    <source>
        <dbReference type="EMBL" id="KST65615.1"/>
    </source>
</evidence>
<evidence type="ECO:0000256" key="6">
    <source>
        <dbReference type="SAM" id="Phobius"/>
    </source>
</evidence>
<evidence type="ECO:0000313" key="10">
    <source>
        <dbReference type="Proteomes" id="UP000053372"/>
    </source>
</evidence>
<dbReference type="EMBL" id="LMTZ01000109">
    <property type="protein sequence ID" value="KST65331.1"/>
    <property type="molecule type" value="Genomic_DNA"/>
</dbReference>
<evidence type="ECO:0000256" key="3">
    <source>
        <dbReference type="ARBA" id="ARBA00022553"/>
    </source>
</evidence>
<gene>
    <name evidence="8" type="ORF">BC008_21280</name>
    <name evidence="9" type="ORF">BC008_21805</name>
</gene>
<dbReference type="GO" id="GO:0000155">
    <property type="term" value="F:phosphorelay sensor kinase activity"/>
    <property type="evidence" value="ECO:0007669"/>
    <property type="project" value="InterPro"/>
</dbReference>
<proteinExistence type="predicted"/>
<dbReference type="Proteomes" id="UP000053372">
    <property type="component" value="Unassembled WGS sequence"/>
</dbReference>
<dbReference type="InterPro" id="IPR005467">
    <property type="entry name" value="His_kinase_dom"/>
</dbReference>
<evidence type="ECO:0000259" key="7">
    <source>
        <dbReference type="PROSITE" id="PS50109"/>
    </source>
</evidence>
<comment type="catalytic activity">
    <reaction evidence="1">
        <text>ATP + protein L-histidine = ADP + protein N-phospho-L-histidine.</text>
        <dbReference type="EC" id="2.7.13.3"/>
    </reaction>
</comment>
<comment type="caution">
    <text evidence="8">The sequence shown here is derived from an EMBL/GenBank/DDBJ whole genome shotgun (WGS) entry which is preliminary data.</text>
</comment>
<keyword evidence="10" id="KW-1185">Reference proteome</keyword>
<dbReference type="OrthoDB" id="501036at2"/>
<dbReference type="InterPro" id="IPR003594">
    <property type="entry name" value="HATPase_dom"/>
</dbReference>
<accession>A0A0V7ZLA7</accession>
<dbReference type="PROSITE" id="PS50109">
    <property type="entry name" value="HIS_KIN"/>
    <property type="match status" value="1"/>
</dbReference>
<keyword evidence="6" id="KW-1133">Transmembrane helix</keyword>
<keyword evidence="3" id="KW-0597">Phosphoprotein</keyword>
<dbReference type="EMBL" id="LMTZ01000106">
    <property type="protein sequence ID" value="KST65615.1"/>
    <property type="molecule type" value="Genomic_DNA"/>
</dbReference>
<dbReference type="Gene3D" id="3.30.565.10">
    <property type="entry name" value="Histidine kinase-like ATPase, C-terminal domain"/>
    <property type="match status" value="1"/>
</dbReference>
<feature type="transmembrane region" description="Helical" evidence="6">
    <location>
        <begin position="12"/>
        <end position="30"/>
    </location>
</feature>
<feature type="domain" description="Histidine kinase" evidence="7">
    <location>
        <begin position="259"/>
        <end position="485"/>
    </location>
</feature>
<dbReference type="RefSeq" id="WP_058183999.1">
    <property type="nucleotide sequence ID" value="NZ_LMTZ01000106.1"/>
</dbReference>
<dbReference type="AlphaFoldDB" id="A0A0V7ZLA7"/>
<reference evidence="8 10" key="1">
    <citation type="journal article" date="2015" name="Genome Announc.">
        <title>Draft Genome of the Euendolithic (true boring) Cyanobacterium Mastigocoleus testarum strain BC008.</title>
        <authorList>
            <person name="Guida B.S."/>
            <person name="Garcia-Pichel F."/>
        </authorList>
    </citation>
    <scope>NUCLEOTIDE SEQUENCE [LARGE SCALE GENOMIC DNA]</scope>
    <source>
        <strain evidence="8 10">BC008</strain>
    </source>
</reference>
<dbReference type="CDD" id="cd00082">
    <property type="entry name" value="HisKA"/>
    <property type="match status" value="1"/>
</dbReference>
<protein>
    <recommendedName>
        <fullName evidence="2">histidine kinase</fullName>
        <ecNumber evidence="2">2.7.13.3</ecNumber>
    </recommendedName>
</protein>
<dbReference type="SUPFAM" id="SSF47384">
    <property type="entry name" value="Homodimeric domain of signal transducing histidine kinase"/>
    <property type="match status" value="1"/>
</dbReference>
<keyword evidence="4" id="KW-0808">Transferase</keyword>
<evidence type="ECO:0000256" key="2">
    <source>
        <dbReference type="ARBA" id="ARBA00012438"/>
    </source>
</evidence>
<dbReference type="PRINTS" id="PR00344">
    <property type="entry name" value="BCTRLSENSOR"/>
</dbReference>
<keyword evidence="4" id="KW-0418">Kinase</keyword>
<feature type="transmembrane region" description="Helical" evidence="6">
    <location>
        <begin position="165"/>
        <end position="185"/>
    </location>
</feature>
<evidence type="ECO:0000313" key="8">
    <source>
        <dbReference type="EMBL" id="KST65331.1"/>
    </source>
</evidence>
<dbReference type="PANTHER" id="PTHR43065">
    <property type="entry name" value="SENSOR HISTIDINE KINASE"/>
    <property type="match status" value="1"/>
</dbReference>
<dbReference type="PROSITE" id="PS51257">
    <property type="entry name" value="PROKAR_LIPOPROTEIN"/>
    <property type="match status" value="1"/>
</dbReference>
<organism evidence="8 10">
    <name type="scientific">Mastigocoleus testarum BC008</name>
    <dbReference type="NCBI Taxonomy" id="371196"/>
    <lineage>
        <taxon>Bacteria</taxon>
        <taxon>Bacillati</taxon>
        <taxon>Cyanobacteriota</taxon>
        <taxon>Cyanophyceae</taxon>
        <taxon>Nostocales</taxon>
        <taxon>Hapalosiphonaceae</taxon>
        <taxon>Mastigocoleus</taxon>
    </lineage>
</organism>
<evidence type="ECO:0000256" key="1">
    <source>
        <dbReference type="ARBA" id="ARBA00000085"/>
    </source>
</evidence>
<evidence type="ECO:0000256" key="5">
    <source>
        <dbReference type="ARBA" id="ARBA00023012"/>
    </source>
</evidence>
<dbReference type="PANTHER" id="PTHR43065:SF50">
    <property type="entry name" value="HISTIDINE KINASE"/>
    <property type="match status" value="1"/>
</dbReference>
<dbReference type="InterPro" id="IPR036097">
    <property type="entry name" value="HisK_dim/P_sf"/>
</dbReference>
<keyword evidence="5" id="KW-0902">Two-component regulatory system</keyword>
<dbReference type="EC" id="2.7.13.3" evidence="2"/>
<dbReference type="InterPro" id="IPR003661">
    <property type="entry name" value="HisK_dim/P_dom"/>
</dbReference>
<sequence>MKDSNKHQNWFVLVGSVIIGFVATACIIGLNQNAKQHKHAEGLMTAIEGQLYKLSAVEWEAIAKAKFDRETQEKVNTIRQNISELFLEIQLNHSTQPKLSKLINSYNEYNQFLDQEFEFLKVGEVEKAIAIDEEKVDPKFDEISEQLDVLSSSYKSNFEAVYRNANIGTGFSLTLAGITIGLLFWRYNYRLWQSNNELNRTLKELQASQAHLIQSEKMSSLGRMIAGVAHEINGPVGFIHGNLNYIQDYIQGLLGLVQLYQHHYPNPVSEIQTEAEEIDLEFIQNDLPNILSSMQMGSLRICKILSSLRNFSYLGKAEIKPVNIHKGLDNTLVILNNRLKAQPKRPEILAIRDYGTLPEIESHPGLLNQVFMNILSNAIDALEEKIEKQTPQERQESPSYIKLKTSLINDQSVQIAIADNGPGIPQEIQQYIFEPFFTTKSIGKGTGIGMSISYQIVTEKHGGKLECFSEFGNGTEFVIQIPVRQTVGGRS</sequence>